<dbReference type="Proteomes" id="UP000887116">
    <property type="component" value="Unassembled WGS sequence"/>
</dbReference>
<organism evidence="1 2">
    <name type="scientific">Trichonephila clavata</name>
    <name type="common">Joro spider</name>
    <name type="synonym">Nephila clavata</name>
    <dbReference type="NCBI Taxonomy" id="2740835"/>
    <lineage>
        <taxon>Eukaryota</taxon>
        <taxon>Metazoa</taxon>
        <taxon>Ecdysozoa</taxon>
        <taxon>Arthropoda</taxon>
        <taxon>Chelicerata</taxon>
        <taxon>Arachnida</taxon>
        <taxon>Araneae</taxon>
        <taxon>Araneomorphae</taxon>
        <taxon>Entelegynae</taxon>
        <taxon>Araneoidea</taxon>
        <taxon>Nephilidae</taxon>
        <taxon>Trichonephila</taxon>
    </lineage>
</organism>
<evidence type="ECO:0000313" key="1">
    <source>
        <dbReference type="EMBL" id="GFQ68384.1"/>
    </source>
</evidence>
<name>A0A8X6F3B9_TRICU</name>
<comment type="caution">
    <text evidence="1">The sequence shown here is derived from an EMBL/GenBank/DDBJ whole genome shotgun (WGS) entry which is preliminary data.</text>
</comment>
<sequence length="146" mass="17437">MQEPQREFENSKAEDLKSVIPNDDSKEVLGFIKQEISAENIEQEIEETAPKKYKTIMKEIILFIQKHREEIYWIPEKELIVDGKIIRNTNVVHLITHLVRNRKVKPFGFESFAKFLKRKNLPSNFVKNKYLKAKTLYEKPLSWIEY</sequence>
<reference evidence="1" key="1">
    <citation type="submission" date="2020-07" db="EMBL/GenBank/DDBJ databases">
        <title>Multicomponent nature underlies the extraordinary mechanical properties of spider dragline silk.</title>
        <authorList>
            <person name="Kono N."/>
            <person name="Nakamura H."/>
            <person name="Mori M."/>
            <person name="Yoshida Y."/>
            <person name="Ohtoshi R."/>
            <person name="Malay A.D."/>
            <person name="Moran D.A.P."/>
            <person name="Tomita M."/>
            <person name="Numata K."/>
            <person name="Arakawa K."/>
        </authorList>
    </citation>
    <scope>NUCLEOTIDE SEQUENCE</scope>
</reference>
<protein>
    <submittedName>
        <fullName evidence="1">Uncharacterized protein</fullName>
    </submittedName>
</protein>
<keyword evidence="2" id="KW-1185">Reference proteome</keyword>
<gene>
    <name evidence="1" type="primary">AVEN_149571_1</name>
    <name evidence="1" type="ORF">TNCT_147541</name>
</gene>
<accession>A0A8X6F3B9</accession>
<evidence type="ECO:0000313" key="2">
    <source>
        <dbReference type="Proteomes" id="UP000887116"/>
    </source>
</evidence>
<dbReference type="OrthoDB" id="6426908at2759"/>
<dbReference type="AlphaFoldDB" id="A0A8X6F3B9"/>
<dbReference type="EMBL" id="BMAO01030484">
    <property type="protein sequence ID" value="GFQ68384.1"/>
    <property type="molecule type" value="Genomic_DNA"/>
</dbReference>
<proteinExistence type="predicted"/>